<comment type="caution">
    <text evidence="2">The sequence shown here is derived from an EMBL/GenBank/DDBJ whole genome shotgun (WGS) entry which is preliminary data.</text>
</comment>
<evidence type="ECO:0000256" key="1">
    <source>
        <dbReference type="SAM" id="Coils"/>
    </source>
</evidence>
<sequence>MTPVEEVNERVTNLAATQRQDAHELYVRYEDAQDDQALLRAQISLLTRERAQEARIAALEAQIRALQRDVSVLLRQRIDDGDRLTMHIQHDHDRYRELERTRDAKR</sequence>
<evidence type="ECO:0000313" key="2">
    <source>
        <dbReference type="EMBL" id="GJT82968.1"/>
    </source>
</evidence>
<organism evidence="2 3">
    <name type="scientific">Tanacetum coccineum</name>
    <dbReference type="NCBI Taxonomy" id="301880"/>
    <lineage>
        <taxon>Eukaryota</taxon>
        <taxon>Viridiplantae</taxon>
        <taxon>Streptophyta</taxon>
        <taxon>Embryophyta</taxon>
        <taxon>Tracheophyta</taxon>
        <taxon>Spermatophyta</taxon>
        <taxon>Magnoliopsida</taxon>
        <taxon>eudicotyledons</taxon>
        <taxon>Gunneridae</taxon>
        <taxon>Pentapetalae</taxon>
        <taxon>asterids</taxon>
        <taxon>campanulids</taxon>
        <taxon>Asterales</taxon>
        <taxon>Asteraceae</taxon>
        <taxon>Asteroideae</taxon>
        <taxon>Anthemideae</taxon>
        <taxon>Anthemidinae</taxon>
        <taxon>Tanacetum</taxon>
    </lineage>
</organism>
<name>A0ABQ5H501_9ASTR</name>
<protein>
    <submittedName>
        <fullName evidence="2">Uncharacterized protein</fullName>
    </submittedName>
</protein>
<gene>
    <name evidence="2" type="ORF">Tco_1057310</name>
</gene>
<evidence type="ECO:0000313" key="3">
    <source>
        <dbReference type="Proteomes" id="UP001151760"/>
    </source>
</evidence>
<proteinExistence type="predicted"/>
<feature type="coiled-coil region" evidence="1">
    <location>
        <begin position="29"/>
        <end position="76"/>
    </location>
</feature>
<reference evidence="2" key="1">
    <citation type="journal article" date="2022" name="Int. J. Mol. Sci.">
        <title>Draft Genome of Tanacetum Coccineum: Genomic Comparison of Closely Related Tanacetum-Family Plants.</title>
        <authorList>
            <person name="Yamashiro T."/>
            <person name="Shiraishi A."/>
            <person name="Nakayama K."/>
            <person name="Satake H."/>
        </authorList>
    </citation>
    <scope>NUCLEOTIDE SEQUENCE</scope>
</reference>
<dbReference type="EMBL" id="BQNB010019217">
    <property type="protein sequence ID" value="GJT82968.1"/>
    <property type="molecule type" value="Genomic_DNA"/>
</dbReference>
<keyword evidence="3" id="KW-1185">Reference proteome</keyword>
<accession>A0ABQ5H501</accession>
<dbReference type="Proteomes" id="UP001151760">
    <property type="component" value="Unassembled WGS sequence"/>
</dbReference>
<keyword evidence="1" id="KW-0175">Coiled coil</keyword>
<reference evidence="2" key="2">
    <citation type="submission" date="2022-01" db="EMBL/GenBank/DDBJ databases">
        <authorList>
            <person name="Yamashiro T."/>
            <person name="Shiraishi A."/>
            <person name="Satake H."/>
            <person name="Nakayama K."/>
        </authorList>
    </citation>
    <scope>NUCLEOTIDE SEQUENCE</scope>
</reference>